<dbReference type="InterPro" id="IPR038255">
    <property type="entry name" value="PBS_linker_sf"/>
</dbReference>
<proteinExistence type="predicted"/>
<feature type="domain" description="DUF4214" evidence="1">
    <location>
        <begin position="48"/>
        <end position="112"/>
    </location>
</feature>
<dbReference type="AlphaFoldDB" id="A0A975F6Y7"/>
<dbReference type="SUPFAM" id="SSF51120">
    <property type="entry name" value="beta-Roll"/>
    <property type="match status" value="1"/>
</dbReference>
<protein>
    <submittedName>
        <fullName evidence="2">DUF4214 domain-containing protein</fullName>
    </submittedName>
</protein>
<name>A0A975F6Y7_9GAMM</name>
<dbReference type="Gene3D" id="1.10.3130.20">
    <property type="entry name" value="Phycobilisome linker domain"/>
    <property type="match status" value="1"/>
</dbReference>
<dbReference type="KEGG" id="tun:J9260_12870"/>
<dbReference type="Proteomes" id="UP000672009">
    <property type="component" value="Chromosome"/>
</dbReference>
<dbReference type="PRINTS" id="PR00313">
    <property type="entry name" value="CABNDNGRPT"/>
</dbReference>
<dbReference type="EMBL" id="CP072793">
    <property type="protein sequence ID" value="QTR52600.1"/>
    <property type="molecule type" value="Genomic_DNA"/>
</dbReference>
<evidence type="ECO:0000313" key="3">
    <source>
        <dbReference type="Proteomes" id="UP000672009"/>
    </source>
</evidence>
<dbReference type="InterPro" id="IPR025282">
    <property type="entry name" value="DUF4214"/>
</dbReference>
<sequence>MATINTDSVQRLYVAYFNRPADPLGLQYWESKLSSTTVATQTQLAAIAAGFSGSAEYAALYAGQSYTQIVNNLYLNLFGRNAELAGLNAWASKLQAGTETFASIALQLTYSAQGTDATAIANKLAASKAFTAAIDTTAETLGYAGTAAAASARSWLATITDDAASFATATTATAVNTAVSNAVNAVSIGQTFRLTENIDNITAGVGNDTIDATLMTTVAGRLQTWNNSDSINGGTGTDTLVAQLVTGGVTVGSLSNVEILDVEAQGMVTVDLNTADGSLTTIKSSNSGANNLTIQNIQSAPSNFAITNSTGNFTATVINSKLAGAADAATLALSNVTAGTVTLQTSSAASGYETLNIQSNGSLANVLTGLTDGNGTSLTTVNFSGSQNLTLPLLDTSITNANASGMTGRLMLTVAAANTQNMAITGGSADDVINMNGTYTSADTINGGIGNDRLMLTNTEATAATTTQSNVSSIEVIGLSDGLSGTVAVNNFNATGLQFGANMAGGGIVNYAAGTNSLDIQHYTGNTSLTVNIAGSATNDILNMNIGSTNTGNTFGAVGVIINGAETVNLLSQGGTNNFGAEFTLTDTATTQSLTLTGSQNITFAGAVRSDVINASGMSGTATLTLAGGTGTSATTITGTVNADILNGSTTGDIIDGGSGNDTIANAINGTAATAGDVLTGGSGFDTFILRGDAASATLTTALSQAVYIGDFTVGASASTTDILSLSATHTNYSGAGTGFHTGISTVAAGSSIIQNVAQNAVASAMTTGLDLVKLTTGIATTGLTTQAAFDAAIGSATITGLGVNTEAFVSMYDTTSSRMLLMVVDAAAGTNTAIESGDVVTLIGSVGMSASDYASFSTVNFALIAA</sequence>
<dbReference type="Pfam" id="PF13946">
    <property type="entry name" value="DUF4214"/>
    <property type="match status" value="1"/>
</dbReference>
<reference evidence="2" key="1">
    <citation type="submission" date="2021-04" db="EMBL/GenBank/DDBJ databases">
        <title>Genomics, taxonomy and metabolism of representatives of sulfur bacteria of the genus Thiothrix: Thiothrix fructosivorans QT, Thiothrix unzii A1T and three new species, Thiothrix subterranea sp. nov., Thiothrix litoralis sp. nov. and 'Candidatus Thiothrix anitrata' sp. nov.</title>
        <authorList>
            <person name="Ravin N.V."/>
            <person name="Smolyakov D."/>
            <person name="Rudenko T.S."/>
            <person name="Mardanov A.V."/>
            <person name="Beletsky A.V."/>
            <person name="Markov N.D."/>
            <person name="Fomenkov A.I."/>
            <person name="Roberts R.J."/>
            <person name="Karnachuk O.V."/>
            <person name="Novikov A."/>
            <person name="Grabovich M.Y."/>
        </authorList>
    </citation>
    <scope>NUCLEOTIDE SEQUENCE</scope>
    <source>
        <strain evidence="2">A1</strain>
    </source>
</reference>
<dbReference type="RefSeq" id="WP_210218140.1">
    <property type="nucleotide sequence ID" value="NZ_CP072793.1"/>
</dbReference>
<gene>
    <name evidence="2" type="ORF">J9260_12870</name>
</gene>
<organism evidence="2 3">
    <name type="scientific">Thiothrix unzii</name>
    <dbReference type="NCBI Taxonomy" id="111769"/>
    <lineage>
        <taxon>Bacteria</taxon>
        <taxon>Pseudomonadati</taxon>
        <taxon>Pseudomonadota</taxon>
        <taxon>Gammaproteobacteria</taxon>
        <taxon>Thiotrichales</taxon>
        <taxon>Thiotrichaceae</taxon>
        <taxon>Thiothrix</taxon>
    </lineage>
</organism>
<evidence type="ECO:0000259" key="1">
    <source>
        <dbReference type="Pfam" id="PF13946"/>
    </source>
</evidence>
<accession>A0A975F6Y7</accession>
<evidence type="ECO:0000313" key="2">
    <source>
        <dbReference type="EMBL" id="QTR52600.1"/>
    </source>
</evidence>
<dbReference type="Gene3D" id="2.150.10.10">
    <property type="entry name" value="Serralysin-like metalloprotease, C-terminal"/>
    <property type="match status" value="1"/>
</dbReference>
<keyword evidence="3" id="KW-1185">Reference proteome</keyword>
<dbReference type="InterPro" id="IPR011049">
    <property type="entry name" value="Serralysin-like_metalloprot_C"/>
</dbReference>